<dbReference type="AlphaFoldDB" id="A0AB37I422"/>
<dbReference type="Proteomes" id="UP000677180">
    <property type="component" value="Chromosome"/>
</dbReference>
<organism evidence="1 2">
    <name type="scientific">Arachnia propionica</name>
    <dbReference type="NCBI Taxonomy" id="1750"/>
    <lineage>
        <taxon>Bacteria</taxon>
        <taxon>Bacillati</taxon>
        <taxon>Actinomycetota</taxon>
        <taxon>Actinomycetes</taxon>
        <taxon>Propionibacteriales</taxon>
        <taxon>Propionibacteriaceae</taxon>
        <taxon>Arachnia</taxon>
    </lineage>
</organism>
<proteinExistence type="predicted"/>
<accession>A0AB37I422</accession>
<dbReference type="EMBL" id="CP072385">
    <property type="protein sequence ID" value="QUC11688.1"/>
    <property type="molecule type" value="Genomic_DNA"/>
</dbReference>
<evidence type="ECO:0000313" key="2">
    <source>
        <dbReference type="Proteomes" id="UP000677180"/>
    </source>
</evidence>
<reference evidence="1" key="1">
    <citation type="submission" date="2021-03" db="EMBL/GenBank/DDBJ databases">
        <title>Human Oral Microbial Genomes.</title>
        <authorList>
            <person name="Johnston C.D."/>
            <person name="Chen T."/>
            <person name="Dewhirst F.E."/>
        </authorList>
    </citation>
    <scope>NUCLEOTIDE SEQUENCE</scope>
    <source>
        <strain evidence="1">F0714</strain>
    </source>
</reference>
<protein>
    <submittedName>
        <fullName evidence="1">Uncharacterized protein</fullName>
    </submittedName>
</protein>
<evidence type="ECO:0000313" key="1">
    <source>
        <dbReference type="EMBL" id="QUC11688.1"/>
    </source>
</evidence>
<sequence>MSSSDSPEGSGRVAEDAIHQELRAARKRPGGLSPQTMAQCPVMCDLLGNGDPEVALVELNHKIMELIDSDDDITAVEAASYSLGLCTDADTHLARLEEFGAKHFLDQRQARRYSDRGLHQLARLISTHWTTQTVPEATLILIGLDETQVGFTVQLRCQRHIHMHPPQLSLWQGNEPQATPLTPVWTTTSQPEALWREQELTAPTIVQLQDETTIRLVWRGETWPKFTVVLTGNIHADMVKSQTLGAACAVTVVDEG</sequence>
<dbReference type="RefSeq" id="WP_014847532.1">
    <property type="nucleotide sequence ID" value="NZ_CP040007.1"/>
</dbReference>
<gene>
    <name evidence="1" type="ORF">J5A53_03030</name>
</gene>
<name>A0AB37I422_9ACTN</name>